<dbReference type="EMBL" id="JMQM01000002">
    <property type="protein sequence ID" value="KFB08755.1"/>
    <property type="molecule type" value="Genomic_DNA"/>
</dbReference>
<evidence type="ECO:0000313" key="2">
    <source>
        <dbReference type="Proteomes" id="UP000053675"/>
    </source>
</evidence>
<dbReference type="PATRIC" id="fig|472175.3.peg.3004"/>
<proteinExistence type="predicted"/>
<name>A0A084U719_9HYPH</name>
<dbReference type="eggNOG" id="ENOG5032RSU">
    <property type="taxonomic scope" value="Bacteria"/>
</dbReference>
<accession>A0A084U719</accession>
<reference evidence="1 2" key="1">
    <citation type="submission" date="2014-05" db="EMBL/GenBank/DDBJ databases">
        <title>Draft Genome Sequence of Nitratireductor basaltis Strain UMTGB225, A Marine Bacterium Isolated from Green Barrel Tunicate.</title>
        <authorList>
            <person name="Gan H.Y."/>
        </authorList>
    </citation>
    <scope>NUCLEOTIDE SEQUENCE [LARGE SCALE GENOMIC DNA]</scope>
    <source>
        <strain evidence="1 2">UMTGB225</strain>
    </source>
</reference>
<dbReference type="STRING" id="472175.EL18_03009"/>
<dbReference type="RefSeq" id="WP_036485871.1">
    <property type="nucleotide sequence ID" value="NZ_JMQM01000002.1"/>
</dbReference>
<dbReference type="AlphaFoldDB" id="A0A084U719"/>
<organism evidence="1 2">
    <name type="scientific">Nitratireductor basaltis</name>
    <dbReference type="NCBI Taxonomy" id="472175"/>
    <lineage>
        <taxon>Bacteria</taxon>
        <taxon>Pseudomonadati</taxon>
        <taxon>Pseudomonadota</taxon>
        <taxon>Alphaproteobacteria</taxon>
        <taxon>Hyphomicrobiales</taxon>
        <taxon>Phyllobacteriaceae</taxon>
        <taxon>Nitratireductor</taxon>
    </lineage>
</organism>
<protein>
    <submittedName>
        <fullName evidence="1">Uncharacterized protein</fullName>
    </submittedName>
</protein>
<gene>
    <name evidence="1" type="ORF">EL18_03009</name>
</gene>
<keyword evidence="2" id="KW-1185">Reference proteome</keyword>
<evidence type="ECO:0000313" key="1">
    <source>
        <dbReference type="EMBL" id="KFB08755.1"/>
    </source>
</evidence>
<dbReference type="Proteomes" id="UP000053675">
    <property type="component" value="Unassembled WGS sequence"/>
</dbReference>
<dbReference type="OrthoDB" id="8419627at2"/>
<comment type="caution">
    <text evidence="1">The sequence shown here is derived from an EMBL/GenBank/DDBJ whole genome shotgun (WGS) entry which is preliminary data.</text>
</comment>
<sequence length="136" mass="14741">MVKRGASIGFFGRFGRSQDMRNLDRALRFSGLHPAQVPEGVKLAAVGIIAGEGEGEPPDSAYPPAGELMALCALGEEHFAHENGQARTESARNRLERALEEGEGIDAELILLLLHAKLIHPVTVDQYDLRAVERGD</sequence>